<name>A0A8H4PGE5_9HYPO</name>
<feature type="compositionally biased region" description="Basic and acidic residues" evidence="1">
    <location>
        <begin position="1"/>
        <end position="18"/>
    </location>
</feature>
<dbReference type="EMBL" id="JAADYS010000169">
    <property type="protein sequence ID" value="KAF4471771.1"/>
    <property type="molecule type" value="Genomic_DNA"/>
</dbReference>
<gene>
    <name evidence="2" type="ORF">FALBO_1331</name>
</gene>
<dbReference type="AlphaFoldDB" id="A0A8H4PGE5"/>
<reference evidence="2 3" key="1">
    <citation type="submission" date="2020-01" db="EMBL/GenBank/DDBJ databases">
        <title>Identification and distribution of gene clusters putatively required for synthesis of sphingolipid metabolism inhibitors in phylogenetically diverse species of the filamentous fungus Fusarium.</title>
        <authorList>
            <person name="Kim H.-S."/>
            <person name="Busman M."/>
            <person name="Brown D.W."/>
            <person name="Divon H."/>
            <person name="Uhlig S."/>
            <person name="Proctor R.H."/>
        </authorList>
    </citation>
    <scope>NUCLEOTIDE SEQUENCE [LARGE SCALE GENOMIC DNA]</scope>
    <source>
        <strain evidence="2 3">NRRL 20459</strain>
    </source>
</reference>
<evidence type="ECO:0000313" key="3">
    <source>
        <dbReference type="Proteomes" id="UP000554235"/>
    </source>
</evidence>
<keyword evidence="3" id="KW-1185">Reference proteome</keyword>
<proteinExistence type="predicted"/>
<feature type="region of interest" description="Disordered" evidence="1">
    <location>
        <begin position="1"/>
        <end position="37"/>
    </location>
</feature>
<sequence length="173" mass="19139">MKVMKDDQPKGASSRDARFAGANAAGTNANQRDGQTIHSFRLTERTATVSSDFFTFHDSHLYAKKVLLNFLAARLGVQGIASLIPIEAFTLRLELITKTRNYDQRDPLTRVAGANGRQQRRPTLQADGLELALGLTSIANRQPLFSFKFFFPSTLFFSSASSLQPLLLHTPLP</sequence>
<organism evidence="2 3">
    <name type="scientific">Fusarium albosuccineum</name>
    <dbReference type="NCBI Taxonomy" id="1237068"/>
    <lineage>
        <taxon>Eukaryota</taxon>
        <taxon>Fungi</taxon>
        <taxon>Dikarya</taxon>
        <taxon>Ascomycota</taxon>
        <taxon>Pezizomycotina</taxon>
        <taxon>Sordariomycetes</taxon>
        <taxon>Hypocreomycetidae</taxon>
        <taxon>Hypocreales</taxon>
        <taxon>Nectriaceae</taxon>
        <taxon>Fusarium</taxon>
        <taxon>Fusarium decemcellulare species complex</taxon>
    </lineage>
</organism>
<evidence type="ECO:0000313" key="2">
    <source>
        <dbReference type="EMBL" id="KAF4471771.1"/>
    </source>
</evidence>
<feature type="compositionally biased region" description="Low complexity" evidence="1">
    <location>
        <begin position="20"/>
        <end position="30"/>
    </location>
</feature>
<accession>A0A8H4PGE5</accession>
<protein>
    <submittedName>
        <fullName evidence="2">Uncharacterized protein</fullName>
    </submittedName>
</protein>
<comment type="caution">
    <text evidence="2">The sequence shown here is derived from an EMBL/GenBank/DDBJ whole genome shotgun (WGS) entry which is preliminary data.</text>
</comment>
<evidence type="ECO:0000256" key="1">
    <source>
        <dbReference type="SAM" id="MobiDB-lite"/>
    </source>
</evidence>
<dbReference type="Proteomes" id="UP000554235">
    <property type="component" value="Unassembled WGS sequence"/>
</dbReference>